<dbReference type="CDD" id="cd00156">
    <property type="entry name" value="REC"/>
    <property type="match status" value="1"/>
</dbReference>
<dbReference type="CDD" id="cd00082">
    <property type="entry name" value="HisKA"/>
    <property type="match status" value="1"/>
</dbReference>
<dbReference type="InterPro" id="IPR000700">
    <property type="entry name" value="PAS-assoc_C"/>
</dbReference>
<evidence type="ECO:0000256" key="11">
    <source>
        <dbReference type="SAM" id="Phobius"/>
    </source>
</evidence>
<comment type="subcellular location">
    <subcellularLocation>
        <location evidence="2">Cell membrane</location>
        <topology evidence="2">Multi-pass membrane protein</topology>
    </subcellularLocation>
</comment>
<dbReference type="InterPro" id="IPR004358">
    <property type="entry name" value="Sig_transdc_His_kin-like_C"/>
</dbReference>
<dbReference type="InterPro" id="IPR013655">
    <property type="entry name" value="PAS_fold_3"/>
</dbReference>
<dbReference type="RefSeq" id="WP_096056498.1">
    <property type="nucleotide sequence ID" value="NZ_CP023344.1"/>
</dbReference>
<evidence type="ECO:0000256" key="8">
    <source>
        <dbReference type="ARBA" id="ARBA00023136"/>
    </source>
</evidence>
<dbReference type="KEGG" id="vbh:CMV30_13315"/>
<dbReference type="PANTHER" id="PTHR43065:SF42">
    <property type="entry name" value="TWO-COMPONENT SENSOR PPRA"/>
    <property type="match status" value="1"/>
</dbReference>
<dbReference type="PROSITE" id="PS50109">
    <property type="entry name" value="HIS_KIN"/>
    <property type="match status" value="1"/>
</dbReference>
<dbReference type="InterPro" id="IPR000014">
    <property type="entry name" value="PAS"/>
</dbReference>
<dbReference type="InterPro" id="IPR001789">
    <property type="entry name" value="Sig_transdc_resp-reg_receiver"/>
</dbReference>
<dbReference type="InterPro" id="IPR003661">
    <property type="entry name" value="HisK_dim/P_dom"/>
</dbReference>
<evidence type="ECO:0000256" key="1">
    <source>
        <dbReference type="ARBA" id="ARBA00000085"/>
    </source>
</evidence>
<dbReference type="EMBL" id="CP023344">
    <property type="protein sequence ID" value="ATC64867.1"/>
    <property type="molecule type" value="Genomic_DNA"/>
</dbReference>
<evidence type="ECO:0000313" key="16">
    <source>
        <dbReference type="EMBL" id="ATC64867.1"/>
    </source>
</evidence>
<feature type="domain" description="Histidine kinase" evidence="12">
    <location>
        <begin position="573"/>
        <end position="798"/>
    </location>
</feature>
<proteinExistence type="predicted"/>
<feature type="transmembrane region" description="Helical" evidence="11">
    <location>
        <begin position="189"/>
        <end position="211"/>
    </location>
</feature>
<dbReference type="NCBIfam" id="TIGR00229">
    <property type="entry name" value="sensory_box"/>
    <property type="match status" value="2"/>
</dbReference>
<keyword evidence="8 11" id="KW-0472">Membrane</keyword>
<dbReference type="InterPro" id="IPR003594">
    <property type="entry name" value="HATPase_dom"/>
</dbReference>
<reference evidence="16 17" key="1">
    <citation type="submission" date="2017-09" db="EMBL/GenBank/DDBJ databases">
        <title>Complete genome sequence of Verrucomicrobial strain HZ-65, isolated from freshwater.</title>
        <authorList>
            <person name="Choi A."/>
        </authorList>
    </citation>
    <scope>NUCLEOTIDE SEQUENCE [LARGE SCALE GENOMIC DNA]</scope>
    <source>
        <strain evidence="16 17">HZ-65</strain>
    </source>
</reference>
<evidence type="ECO:0000313" key="17">
    <source>
        <dbReference type="Proteomes" id="UP000217265"/>
    </source>
</evidence>
<evidence type="ECO:0000256" key="6">
    <source>
        <dbReference type="ARBA" id="ARBA00022692"/>
    </source>
</evidence>
<dbReference type="InterPro" id="IPR011006">
    <property type="entry name" value="CheY-like_superfamily"/>
</dbReference>
<dbReference type="Gene3D" id="3.40.50.2300">
    <property type="match status" value="1"/>
</dbReference>
<evidence type="ECO:0000256" key="4">
    <source>
        <dbReference type="ARBA" id="ARBA00022475"/>
    </source>
</evidence>
<dbReference type="Pfam" id="PF08447">
    <property type="entry name" value="PAS_3"/>
    <property type="match status" value="1"/>
</dbReference>
<protein>
    <recommendedName>
        <fullName evidence="3">histidine kinase</fullName>
        <ecNumber evidence="3">2.7.13.3</ecNumber>
    </recommendedName>
</protein>
<dbReference type="GO" id="GO:0000155">
    <property type="term" value="F:phosphorelay sensor kinase activity"/>
    <property type="evidence" value="ECO:0007669"/>
    <property type="project" value="InterPro"/>
</dbReference>
<dbReference type="AlphaFoldDB" id="A0A290Q9E4"/>
<dbReference type="Gene3D" id="3.30.565.10">
    <property type="entry name" value="Histidine kinase-like ATPase, C-terminal domain"/>
    <property type="match status" value="1"/>
</dbReference>
<dbReference type="Proteomes" id="UP000217265">
    <property type="component" value="Chromosome"/>
</dbReference>
<dbReference type="Pfam" id="PF08448">
    <property type="entry name" value="PAS_4"/>
    <property type="match status" value="1"/>
</dbReference>
<dbReference type="CDD" id="cd00130">
    <property type="entry name" value="PAS"/>
    <property type="match status" value="2"/>
</dbReference>
<sequence length="939" mass="102162">MKFRFSRPVIVCAVYFVLHFAAQFSASLFEVGPGLSIWYPPCGLALALLVLLGPRYAPVVLGTNVLAAFLTSSLTVWWSPVVFPALITANYTLAAWLVRRAVGPSLLPGNTRETVAFALAIMGAPAGVSVAGTLLLQVMGLSAPADFAKSSIQWWVGDVSGLLTVVPVAMVFVGPWLRGETAGVGRVPTLATGWSGIAIKAVALIGCLWVIFFLEPFARYTPFYLCFLPLIWICLRHGLPGATLATLAITMGSLIGLHFTGSTDDLVIRFLLFELTVAVMGLGLGSAVSRRNEAERRLAESEAKLDRVIAGAQLGLWDWDLADQRISYNQLYADLIGQAKESREPVQITPDLRVHPADRERAMGSLRDHLEGRSPLHEADYRIQGKDNEWRWIHSRGSIVARDKAGRPLRVAGTHLDVTDRKRAEQEAGRLLKIIDATTDFILTVSIDGRVIYANAALLKLLGIEKLETLRGRRWDAIFPEETCRRLETETLPMVARTGLCQGELMLKDAQGKMLTASKVAVMHRDEESDVATVSFVMRDVTRQKQAEVENIENERKMLLIQKSESLGVLAGGIAHDFNNLLTAMLGNASLARLDLADDSALHGPLSQIETAATRAAELCQQMLAYAGRSPLTISEVDVTGLIEETKQLLQVSIGKKTEIELQLAQPLPVIRAAPAQMQQIVMNLVLNAAEAIGEKEGRITLRTRPQRFEADELNRRFLSAPLAAGPYVLIEVTDTGCGMTRETMARIFEPFFTTKFTGHGLGLAAVMGIVRSHGGGISVASEVGKGSTFSVVFPSAVGSTPSIPVSKTLSPFGRAAGLALVVDDEAHVRNLVAKILTMLGFSVITAVDGLDALEQFRREADKLQVVLLDLTMPRMDGEQAFLEMHRTKPHVPVILMSGFSEKLTLDRFVTTKPAGFLAKPFDLKTVQSRVMAVVTPVG</sequence>
<dbReference type="Pfam" id="PF00072">
    <property type="entry name" value="Response_reg"/>
    <property type="match status" value="1"/>
</dbReference>
<feature type="transmembrane region" description="Helical" evidence="11">
    <location>
        <begin position="266"/>
        <end position="288"/>
    </location>
</feature>
<keyword evidence="17" id="KW-1185">Reference proteome</keyword>
<evidence type="ECO:0000259" key="12">
    <source>
        <dbReference type="PROSITE" id="PS50109"/>
    </source>
</evidence>
<dbReference type="GO" id="GO:0005886">
    <property type="term" value="C:plasma membrane"/>
    <property type="evidence" value="ECO:0007669"/>
    <property type="project" value="UniProtKB-SubCell"/>
</dbReference>
<feature type="transmembrane region" description="Helical" evidence="11">
    <location>
        <begin position="242"/>
        <end position="260"/>
    </location>
</feature>
<evidence type="ECO:0000256" key="10">
    <source>
        <dbReference type="SAM" id="Coils"/>
    </source>
</evidence>
<keyword evidence="6 11" id="KW-0812">Transmembrane</keyword>
<dbReference type="OrthoDB" id="9772100at2"/>
<dbReference type="InterPro" id="IPR007895">
    <property type="entry name" value="MASE1"/>
</dbReference>
<dbReference type="InterPro" id="IPR005467">
    <property type="entry name" value="His_kinase_dom"/>
</dbReference>
<dbReference type="SMART" id="SM00448">
    <property type="entry name" value="REC"/>
    <property type="match status" value="1"/>
</dbReference>
<feature type="transmembrane region" description="Helical" evidence="11">
    <location>
        <begin position="114"/>
        <end position="139"/>
    </location>
</feature>
<keyword evidence="7 11" id="KW-1133">Transmembrane helix</keyword>
<dbReference type="PRINTS" id="PR00344">
    <property type="entry name" value="BCTRLSENSOR"/>
</dbReference>
<dbReference type="SMART" id="SM00388">
    <property type="entry name" value="HisKA"/>
    <property type="match status" value="1"/>
</dbReference>
<keyword evidence="5 9" id="KW-0597">Phosphoprotein</keyword>
<accession>A0A290Q9E4</accession>
<evidence type="ECO:0000259" key="14">
    <source>
        <dbReference type="PROSITE" id="PS50112"/>
    </source>
</evidence>
<evidence type="ECO:0000256" key="3">
    <source>
        <dbReference type="ARBA" id="ARBA00012438"/>
    </source>
</evidence>
<dbReference type="InterPro" id="IPR001610">
    <property type="entry name" value="PAC"/>
</dbReference>
<dbReference type="EC" id="2.7.13.3" evidence="3"/>
<feature type="domain" description="PAS" evidence="14">
    <location>
        <begin position="427"/>
        <end position="470"/>
    </location>
</feature>
<evidence type="ECO:0000256" key="9">
    <source>
        <dbReference type="PROSITE-ProRule" id="PRU00169"/>
    </source>
</evidence>
<evidence type="ECO:0000256" key="7">
    <source>
        <dbReference type="ARBA" id="ARBA00022989"/>
    </source>
</evidence>
<dbReference type="SUPFAM" id="SSF47384">
    <property type="entry name" value="Homodimeric domain of signal transducing histidine kinase"/>
    <property type="match status" value="1"/>
</dbReference>
<keyword evidence="10" id="KW-0175">Coiled coil</keyword>
<comment type="catalytic activity">
    <reaction evidence="1">
        <text>ATP + protein L-histidine = ADP + protein N-phospho-L-histidine.</text>
        <dbReference type="EC" id="2.7.13.3"/>
    </reaction>
</comment>
<dbReference type="InterPro" id="IPR035965">
    <property type="entry name" value="PAS-like_dom_sf"/>
</dbReference>
<feature type="modified residue" description="4-aspartylphosphate" evidence="9">
    <location>
        <position position="870"/>
    </location>
</feature>
<dbReference type="SMART" id="SM00086">
    <property type="entry name" value="PAC"/>
    <property type="match status" value="2"/>
</dbReference>
<dbReference type="SMART" id="SM00387">
    <property type="entry name" value="HATPase_c"/>
    <property type="match status" value="1"/>
</dbReference>
<evidence type="ECO:0000256" key="5">
    <source>
        <dbReference type="ARBA" id="ARBA00022553"/>
    </source>
</evidence>
<feature type="domain" description="PAC" evidence="15">
    <location>
        <begin position="377"/>
        <end position="430"/>
    </location>
</feature>
<dbReference type="SUPFAM" id="SSF55785">
    <property type="entry name" value="PYP-like sensor domain (PAS domain)"/>
    <property type="match status" value="2"/>
</dbReference>
<dbReference type="Gene3D" id="1.10.287.130">
    <property type="match status" value="1"/>
</dbReference>
<dbReference type="PROSITE" id="PS50110">
    <property type="entry name" value="RESPONSE_REGULATORY"/>
    <property type="match status" value="1"/>
</dbReference>
<evidence type="ECO:0000256" key="2">
    <source>
        <dbReference type="ARBA" id="ARBA00004651"/>
    </source>
</evidence>
<dbReference type="Pfam" id="PF02518">
    <property type="entry name" value="HATPase_c"/>
    <property type="match status" value="1"/>
</dbReference>
<dbReference type="SMART" id="SM00091">
    <property type="entry name" value="PAS"/>
    <property type="match status" value="2"/>
</dbReference>
<feature type="coiled-coil region" evidence="10">
    <location>
        <begin position="284"/>
        <end position="311"/>
    </location>
</feature>
<feature type="domain" description="Response regulatory" evidence="13">
    <location>
        <begin position="819"/>
        <end position="935"/>
    </location>
</feature>
<organism evidence="16 17">
    <name type="scientific">Nibricoccus aquaticus</name>
    <dbReference type="NCBI Taxonomy" id="2576891"/>
    <lineage>
        <taxon>Bacteria</taxon>
        <taxon>Pseudomonadati</taxon>
        <taxon>Verrucomicrobiota</taxon>
        <taxon>Opitutia</taxon>
        <taxon>Opitutales</taxon>
        <taxon>Opitutaceae</taxon>
        <taxon>Nibricoccus</taxon>
    </lineage>
</organism>
<dbReference type="Pfam" id="PF05231">
    <property type="entry name" value="MASE1"/>
    <property type="match status" value="1"/>
</dbReference>
<evidence type="ECO:0000259" key="13">
    <source>
        <dbReference type="PROSITE" id="PS50110"/>
    </source>
</evidence>
<dbReference type="SUPFAM" id="SSF52172">
    <property type="entry name" value="CheY-like"/>
    <property type="match status" value="1"/>
</dbReference>
<name>A0A290Q9E4_9BACT</name>
<dbReference type="InterPro" id="IPR013656">
    <property type="entry name" value="PAS_4"/>
</dbReference>
<dbReference type="SUPFAM" id="SSF55874">
    <property type="entry name" value="ATPase domain of HSP90 chaperone/DNA topoisomerase II/histidine kinase"/>
    <property type="match status" value="1"/>
</dbReference>
<dbReference type="PROSITE" id="PS50112">
    <property type="entry name" value="PAS"/>
    <property type="match status" value="1"/>
</dbReference>
<dbReference type="PROSITE" id="PS50113">
    <property type="entry name" value="PAC"/>
    <property type="match status" value="1"/>
</dbReference>
<evidence type="ECO:0000259" key="15">
    <source>
        <dbReference type="PROSITE" id="PS50113"/>
    </source>
</evidence>
<feature type="transmembrane region" description="Helical" evidence="11">
    <location>
        <begin position="159"/>
        <end position="177"/>
    </location>
</feature>
<gene>
    <name evidence="16" type="ORF">CMV30_13315</name>
</gene>
<dbReference type="Gene3D" id="3.30.450.20">
    <property type="entry name" value="PAS domain"/>
    <property type="match status" value="2"/>
</dbReference>
<keyword evidence="4" id="KW-1003">Cell membrane</keyword>
<feature type="transmembrane region" description="Helical" evidence="11">
    <location>
        <begin position="83"/>
        <end position="102"/>
    </location>
</feature>
<dbReference type="InterPro" id="IPR036890">
    <property type="entry name" value="HATPase_C_sf"/>
</dbReference>
<dbReference type="InterPro" id="IPR036097">
    <property type="entry name" value="HisK_dim/P_sf"/>
</dbReference>
<dbReference type="PANTHER" id="PTHR43065">
    <property type="entry name" value="SENSOR HISTIDINE KINASE"/>
    <property type="match status" value="1"/>
</dbReference>